<keyword evidence="10" id="KW-1185">Reference proteome</keyword>
<dbReference type="SUPFAM" id="SSF56925">
    <property type="entry name" value="OMPA-like"/>
    <property type="match status" value="1"/>
</dbReference>
<comment type="similarity">
    <text evidence="6">Belongs to the Omp25/RopB family.</text>
</comment>
<dbReference type="Proteomes" id="UP001597263">
    <property type="component" value="Unassembled WGS sequence"/>
</dbReference>
<comment type="caution">
    <text evidence="9">The sequence shown here is derived from an EMBL/GenBank/DDBJ whole genome shotgun (WGS) entry which is preliminary data.</text>
</comment>
<comment type="subcellular location">
    <subcellularLocation>
        <location evidence="1">Cell outer membrane</location>
    </subcellularLocation>
</comment>
<evidence type="ECO:0000256" key="2">
    <source>
        <dbReference type="ARBA" id="ARBA00022452"/>
    </source>
</evidence>
<evidence type="ECO:0000259" key="8">
    <source>
        <dbReference type="Pfam" id="PF13505"/>
    </source>
</evidence>
<keyword evidence="2" id="KW-1134">Transmembrane beta strand</keyword>
<evidence type="ECO:0000256" key="4">
    <source>
        <dbReference type="ARBA" id="ARBA00023136"/>
    </source>
</evidence>
<protein>
    <submittedName>
        <fullName evidence="9">Outer membrane protein</fullName>
    </submittedName>
</protein>
<keyword evidence="3 7" id="KW-0732">Signal</keyword>
<evidence type="ECO:0000256" key="5">
    <source>
        <dbReference type="ARBA" id="ARBA00023237"/>
    </source>
</evidence>
<proteinExistence type="inferred from homology"/>
<reference evidence="10" key="1">
    <citation type="journal article" date="2019" name="Int. J. Syst. Evol. Microbiol.">
        <title>The Global Catalogue of Microorganisms (GCM) 10K type strain sequencing project: providing services to taxonomists for standard genome sequencing and annotation.</title>
        <authorList>
            <consortium name="The Broad Institute Genomics Platform"/>
            <consortium name="The Broad Institute Genome Sequencing Center for Infectious Disease"/>
            <person name="Wu L."/>
            <person name="Ma J."/>
        </authorList>
    </citation>
    <scope>NUCLEOTIDE SEQUENCE [LARGE SCALE GENOMIC DNA]</scope>
    <source>
        <strain evidence="10">CCUG 49584</strain>
    </source>
</reference>
<feature type="chain" id="PRO_5047226696" evidence="7">
    <location>
        <begin position="20"/>
        <end position="235"/>
    </location>
</feature>
<dbReference type="EMBL" id="JBHTMA010000033">
    <property type="protein sequence ID" value="MFD1226901.1"/>
    <property type="molecule type" value="Genomic_DNA"/>
</dbReference>
<keyword evidence="2" id="KW-0812">Transmembrane</keyword>
<dbReference type="RefSeq" id="WP_289387333.1">
    <property type="nucleotide sequence ID" value="NZ_JAUCBM010000005.1"/>
</dbReference>
<evidence type="ECO:0000256" key="7">
    <source>
        <dbReference type="SAM" id="SignalP"/>
    </source>
</evidence>
<evidence type="ECO:0000313" key="10">
    <source>
        <dbReference type="Proteomes" id="UP001597263"/>
    </source>
</evidence>
<keyword evidence="5" id="KW-0998">Cell outer membrane</keyword>
<dbReference type="PANTHER" id="PTHR34001:SF3">
    <property type="entry name" value="BLL7405 PROTEIN"/>
    <property type="match status" value="1"/>
</dbReference>
<dbReference type="InterPro" id="IPR051692">
    <property type="entry name" value="OMP-like"/>
</dbReference>
<dbReference type="PANTHER" id="PTHR34001">
    <property type="entry name" value="BLL7405 PROTEIN"/>
    <property type="match status" value="1"/>
</dbReference>
<organism evidence="9 10">
    <name type="scientific">Pseudochrobactrum kiredjianiae</name>
    <dbReference type="NCBI Taxonomy" id="386305"/>
    <lineage>
        <taxon>Bacteria</taxon>
        <taxon>Pseudomonadati</taxon>
        <taxon>Pseudomonadota</taxon>
        <taxon>Alphaproteobacteria</taxon>
        <taxon>Hyphomicrobiales</taxon>
        <taxon>Brucellaceae</taxon>
        <taxon>Pseudochrobactrum</taxon>
    </lineage>
</organism>
<evidence type="ECO:0000313" key="9">
    <source>
        <dbReference type="EMBL" id="MFD1226901.1"/>
    </source>
</evidence>
<name>A0ABW3V3T4_9HYPH</name>
<feature type="signal peptide" evidence="7">
    <location>
        <begin position="1"/>
        <end position="19"/>
    </location>
</feature>
<dbReference type="InterPro" id="IPR027385">
    <property type="entry name" value="Beta-barrel_OMP"/>
</dbReference>
<sequence length="235" mass="24852">MKIFTLAATAALLATPALAADAVVYNDPAPAVADTFSWTGGYIGVNAGYAGGKFKTDMYADIDESLSLRSNSSGFIGGVQAGYNWQFGQTVVGIETDIQGSGVKSDFSVNTEGFEAINLGTKISWFGTTRARLGYTPVDRFMVYATGGVAYGKVKTYVNAPFEEGSSSLSDTRVGYAVGAGAEYAITNNVTLKTEYLYTDLGKLKFNVSDGSDLVVSGAAKSQFHTVRVGLNYKF</sequence>
<accession>A0ABW3V3T4</accession>
<keyword evidence="4" id="KW-0472">Membrane</keyword>
<gene>
    <name evidence="9" type="ORF">ACFQ35_07020</name>
</gene>
<evidence type="ECO:0000256" key="1">
    <source>
        <dbReference type="ARBA" id="ARBA00004442"/>
    </source>
</evidence>
<evidence type="ECO:0000256" key="6">
    <source>
        <dbReference type="ARBA" id="ARBA00038306"/>
    </source>
</evidence>
<dbReference type="Pfam" id="PF13505">
    <property type="entry name" value="OMP_b-brl"/>
    <property type="match status" value="1"/>
</dbReference>
<dbReference type="InterPro" id="IPR011250">
    <property type="entry name" value="OMP/PagP_B-barrel"/>
</dbReference>
<evidence type="ECO:0000256" key="3">
    <source>
        <dbReference type="ARBA" id="ARBA00022729"/>
    </source>
</evidence>
<dbReference type="Gene3D" id="2.40.160.20">
    <property type="match status" value="1"/>
</dbReference>
<feature type="domain" description="Outer membrane protein beta-barrel" evidence="8">
    <location>
        <begin position="10"/>
        <end position="235"/>
    </location>
</feature>